<evidence type="ECO:0000259" key="2">
    <source>
        <dbReference type="Pfam" id="PF03372"/>
    </source>
</evidence>
<gene>
    <name evidence="3" type="ORF">BHV28_12190</name>
</gene>
<keyword evidence="1" id="KW-0732">Signal</keyword>
<dbReference type="SUPFAM" id="SSF56219">
    <property type="entry name" value="DNase I-like"/>
    <property type="match status" value="1"/>
</dbReference>
<keyword evidence="3" id="KW-0255">Endonuclease</keyword>
<dbReference type="PANTHER" id="PTHR14859:SF15">
    <property type="entry name" value="ENDONUCLEASE_EXONUCLEASE_PHOSPHATASE DOMAIN-CONTAINING PROTEIN"/>
    <property type="match status" value="1"/>
</dbReference>
<dbReference type="InterPro" id="IPR005135">
    <property type="entry name" value="Endo/exonuclease/phosphatase"/>
</dbReference>
<evidence type="ECO:0000256" key="1">
    <source>
        <dbReference type="SAM" id="SignalP"/>
    </source>
</evidence>
<evidence type="ECO:0000313" key="4">
    <source>
        <dbReference type="Proteomes" id="UP000188912"/>
    </source>
</evidence>
<dbReference type="InterPro" id="IPR051916">
    <property type="entry name" value="GPI-anchor_lipid_remodeler"/>
</dbReference>
<dbReference type="AlphaFoldDB" id="A0A1U9JVK3"/>
<reference evidence="3 4" key="1">
    <citation type="journal article" date="2010" name="Science">
        <title>Genomic comparison of the ants Camponotus floridanus and Harpegnathos saltator.</title>
        <authorList>
            <person name="Bonasio R."/>
            <person name="Zhang G."/>
            <person name="Ye C."/>
            <person name="Mutti N.S."/>
            <person name="Fang X."/>
            <person name="Qin N."/>
            <person name="Donahue G."/>
            <person name="Yang P."/>
            <person name="Li Q."/>
            <person name="Li C."/>
            <person name="Zhang P."/>
            <person name="Huang Z."/>
            <person name="Berger S.L."/>
            <person name="Reinberg D."/>
            <person name="Wang J."/>
            <person name="Liebig J."/>
        </authorList>
    </citation>
    <scope>NUCLEOTIDE SEQUENCE [LARGE SCALE GENOMIC DNA]</scope>
    <source>
        <strain evidence="3 4">Hsal</strain>
    </source>
</reference>
<proteinExistence type="predicted"/>
<feature type="signal peptide" evidence="1">
    <location>
        <begin position="1"/>
        <end position="21"/>
    </location>
</feature>
<dbReference type="Pfam" id="PF03372">
    <property type="entry name" value="Exo_endo_phos"/>
    <property type="match status" value="1"/>
</dbReference>
<keyword evidence="4" id="KW-1185">Reference proteome</keyword>
<protein>
    <submittedName>
        <fullName evidence="3">Endonuclease/Exonuclease/phosphatase family protein</fullName>
    </submittedName>
</protein>
<feature type="domain" description="Endonuclease/exonuclease/phosphatase" evidence="2">
    <location>
        <begin position="53"/>
        <end position="288"/>
    </location>
</feature>
<keyword evidence="3" id="KW-0540">Nuclease</keyword>
<feature type="chain" id="PRO_5013069785" evidence="1">
    <location>
        <begin position="22"/>
        <end position="300"/>
    </location>
</feature>
<reference evidence="3 4" key="2">
    <citation type="journal article" date="2016" name="Sci. Rep.">
        <title>The genome of Rhizobiales bacteria in predatory ants reveals urease gene functions but no genes for nitrogen fixation.</title>
        <authorList>
            <person name="Neuvonen M.M."/>
            <person name="Tamarit D."/>
            <person name="Naslund K."/>
            <person name="Liebig J."/>
            <person name="Feldhaar H."/>
            <person name="Moran N.A."/>
            <person name="Guy L."/>
            <person name="Andersson S.G."/>
        </authorList>
    </citation>
    <scope>NUCLEOTIDE SEQUENCE [LARGE SCALE GENOMIC DNA]</scope>
    <source>
        <strain evidence="3 4">Hsal</strain>
    </source>
</reference>
<dbReference type="GO" id="GO:0006506">
    <property type="term" value="P:GPI anchor biosynthetic process"/>
    <property type="evidence" value="ECO:0007669"/>
    <property type="project" value="TreeGrafter"/>
</dbReference>
<name>A0A1U9JVK3_9HYPH</name>
<dbReference type="Gene3D" id="3.60.10.10">
    <property type="entry name" value="Endonuclease/exonuclease/phosphatase"/>
    <property type="match status" value="1"/>
</dbReference>
<dbReference type="EMBL" id="CP017315">
    <property type="protein sequence ID" value="AQS41905.1"/>
    <property type="molecule type" value="Genomic_DNA"/>
</dbReference>
<dbReference type="GO" id="GO:0016020">
    <property type="term" value="C:membrane"/>
    <property type="evidence" value="ECO:0007669"/>
    <property type="project" value="GOC"/>
</dbReference>
<sequence length="300" mass="33191">MRKVLGLVLLALGCFCVNVQAAETLTGSEVLSVQKGGVADKVYMQMKPALKIATYNIGKNEIADDVTDFTALNTAIKNIGADVITLSEIDNKTARSKKVDQLKAIAEANGLYYAFGKALDFDGGEYGVGILSRYAITHSQTIRLPSGEAEQRVVLLAQISKPGFDSPLIIMATHLDWKKDPAIRLEQVRHILEVSIGDVSSDFKDISSSIKLLAGDFNSVRNERPLKEIEYFFNPVRKDGVDDRSWPAVNPAIDIDHIFTFKGQKWTIKNLEIPHDNENFMWSSVSDHLPVIAELELAEQ</sequence>
<dbReference type="PANTHER" id="PTHR14859">
    <property type="entry name" value="CALCOFLUOR WHITE HYPERSENSITIVE PROTEIN PRECURSOR"/>
    <property type="match status" value="1"/>
</dbReference>
<dbReference type="KEGG" id="thd:BHV28_12190"/>
<dbReference type="GO" id="GO:0004519">
    <property type="term" value="F:endonuclease activity"/>
    <property type="evidence" value="ECO:0007669"/>
    <property type="project" value="UniProtKB-KW"/>
</dbReference>
<accession>A0A1U9JVK3</accession>
<evidence type="ECO:0000313" key="3">
    <source>
        <dbReference type="EMBL" id="AQS41905.1"/>
    </source>
</evidence>
<keyword evidence="3" id="KW-0378">Hydrolase</keyword>
<dbReference type="InterPro" id="IPR036691">
    <property type="entry name" value="Endo/exonu/phosph_ase_sf"/>
</dbReference>
<dbReference type="STRING" id="1902579.BHV28_12190"/>
<dbReference type="Proteomes" id="UP000188912">
    <property type="component" value="Chromosome"/>
</dbReference>
<organism evidence="3 4">
    <name type="scientific">Candidatus Tokpelaia hoelldobleri</name>
    <dbReference type="NCBI Taxonomy" id="1902579"/>
    <lineage>
        <taxon>Bacteria</taxon>
        <taxon>Pseudomonadati</taxon>
        <taxon>Pseudomonadota</taxon>
        <taxon>Alphaproteobacteria</taxon>
        <taxon>Hyphomicrobiales</taxon>
        <taxon>Candidatus Tokpelaia</taxon>
    </lineage>
</organism>
<dbReference type="GO" id="GO:0004527">
    <property type="term" value="F:exonuclease activity"/>
    <property type="evidence" value="ECO:0007669"/>
    <property type="project" value="UniProtKB-KW"/>
</dbReference>